<dbReference type="EMBL" id="JAODUP010000114">
    <property type="protein sequence ID" value="KAK2161589.1"/>
    <property type="molecule type" value="Genomic_DNA"/>
</dbReference>
<dbReference type="InterPro" id="IPR003961">
    <property type="entry name" value="FN3_dom"/>
</dbReference>
<feature type="region of interest" description="Disordered" evidence="1">
    <location>
        <begin position="119"/>
        <end position="140"/>
    </location>
</feature>
<dbReference type="SMART" id="SM00060">
    <property type="entry name" value="FN3"/>
    <property type="match status" value="2"/>
</dbReference>
<evidence type="ECO:0000313" key="4">
    <source>
        <dbReference type="Proteomes" id="UP001208570"/>
    </source>
</evidence>
<dbReference type="SUPFAM" id="SSF49265">
    <property type="entry name" value="Fibronectin type III"/>
    <property type="match status" value="1"/>
</dbReference>
<keyword evidence="4" id="KW-1185">Reference proteome</keyword>
<feature type="domain" description="Fibronectin type-III" evidence="2">
    <location>
        <begin position="439"/>
        <end position="521"/>
    </location>
</feature>
<accession>A0AAD9NBX8</accession>
<comment type="caution">
    <text evidence="3">The sequence shown here is derived from an EMBL/GenBank/DDBJ whole genome shotgun (WGS) entry which is preliminary data.</text>
</comment>
<dbReference type="Proteomes" id="UP001208570">
    <property type="component" value="Unassembled WGS sequence"/>
</dbReference>
<sequence length="549" mass="59455">MMDQELVRGEIDVHGISSSLSDQSQALDYVASLVGGNLQLERPTSAQSCIASDGSDSDRGSVYSDSCSVVAVTEHNHLAASCSSERDQSTEESKLLAGLRTSNVENKFTRATAVVPNTFTAPVAPPENNRKASMAPSTQRSVWQTVPEKIIQLKRGLSVFNVRHLTHGKPPLPPAANSQLSNISLSYPYAIDPSRPPHYKVAADLAPADRPAATLSRLTQPRRQDSSDAEDEIGFIDAMGEPWSNKMKAFGKSVIATRRMTQGSKKVQPPSKPQQDPETHFEVEVEEERSAVHLEPDENSRVKPYNDQVQEESHISAANVQPLTAAPVPSTPIIAASDEHVPAPIVQADNRGLDSVAISWQYQRAVNPHFECLQEDDSGSATSAIQHCWNVLHGNECVIKGLLPSMTYTIYVVSNYALTQSQQPCEIQAKSQPIRYTTLGPPPAPQLKVVGADICQATLSWDTHGQHKDIEIQGFSVLVDGQPLGGSLNKSIRQTVIDNLQTGRTVRVTVVSLSNHPVGNSDPSNAIALIGSFHLGSILGLCMDKLRVQ</sequence>
<name>A0AAD9NBX8_9ANNE</name>
<proteinExistence type="predicted"/>
<evidence type="ECO:0000313" key="3">
    <source>
        <dbReference type="EMBL" id="KAK2161589.1"/>
    </source>
</evidence>
<evidence type="ECO:0000256" key="1">
    <source>
        <dbReference type="SAM" id="MobiDB-lite"/>
    </source>
</evidence>
<reference evidence="3" key="1">
    <citation type="journal article" date="2023" name="Mol. Biol. Evol.">
        <title>Third-Generation Sequencing Reveals the Adaptive Role of the Epigenome in Three Deep-Sea Polychaetes.</title>
        <authorList>
            <person name="Perez M."/>
            <person name="Aroh O."/>
            <person name="Sun Y."/>
            <person name="Lan Y."/>
            <person name="Juniper S.K."/>
            <person name="Young C.R."/>
            <person name="Angers B."/>
            <person name="Qian P.Y."/>
        </authorList>
    </citation>
    <scope>NUCLEOTIDE SEQUENCE</scope>
    <source>
        <strain evidence="3">P08H-3</strain>
    </source>
</reference>
<feature type="compositionally biased region" description="Basic and acidic residues" evidence="1">
    <location>
        <begin position="275"/>
        <end position="301"/>
    </location>
</feature>
<dbReference type="AlphaFoldDB" id="A0AAD9NBX8"/>
<evidence type="ECO:0000259" key="2">
    <source>
        <dbReference type="SMART" id="SM00060"/>
    </source>
</evidence>
<protein>
    <recommendedName>
        <fullName evidence="2">Fibronectin type-III domain-containing protein</fullName>
    </recommendedName>
</protein>
<dbReference type="InterPro" id="IPR036116">
    <property type="entry name" value="FN3_sf"/>
</dbReference>
<organism evidence="3 4">
    <name type="scientific">Paralvinella palmiformis</name>
    <dbReference type="NCBI Taxonomy" id="53620"/>
    <lineage>
        <taxon>Eukaryota</taxon>
        <taxon>Metazoa</taxon>
        <taxon>Spiralia</taxon>
        <taxon>Lophotrochozoa</taxon>
        <taxon>Annelida</taxon>
        <taxon>Polychaeta</taxon>
        <taxon>Sedentaria</taxon>
        <taxon>Canalipalpata</taxon>
        <taxon>Terebellida</taxon>
        <taxon>Terebelliformia</taxon>
        <taxon>Alvinellidae</taxon>
        <taxon>Paralvinella</taxon>
    </lineage>
</organism>
<gene>
    <name evidence="3" type="ORF">LSH36_114g04044</name>
</gene>
<feature type="domain" description="Fibronectin type-III" evidence="2">
    <location>
        <begin position="341"/>
        <end position="421"/>
    </location>
</feature>
<feature type="region of interest" description="Disordered" evidence="1">
    <location>
        <begin position="259"/>
        <end position="301"/>
    </location>
</feature>